<dbReference type="NCBIfam" id="NF006569">
    <property type="entry name" value="PRK09082.1"/>
    <property type="match status" value="1"/>
</dbReference>
<dbReference type="InterPro" id="IPR015422">
    <property type="entry name" value="PyrdxlP-dep_Trfase_small"/>
</dbReference>
<accession>A0A369QMW9</accession>
<reference evidence="7 8" key="1">
    <citation type="submission" date="2018-04" db="EMBL/GenBank/DDBJ databases">
        <title>Adhaeribacter sp. HMF7616 genome sequencing and assembly.</title>
        <authorList>
            <person name="Kang H."/>
            <person name="Kang J."/>
            <person name="Cha I."/>
            <person name="Kim H."/>
            <person name="Joh K."/>
        </authorList>
    </citation>
    <scope>NUCLEOTIDE SEQUENCE [LARGE SCALE GENOMIC DNA]</scope>
    <source>
        <strain evidence="7 8">HMF7616</strain>
    </source>
</reference>
<dbReference type="SUPFAM" id="SSF53383">
    <property type="entry name" value="PLP-dependent transferases"/>
    <property type="match status" value="1"/>
</dbReference>
<evidence type="ECO:0000256" key="5">
    <source>
        <dbReference type="ARBA" id="ARBA00022898"/>
    </source>
</evidence>
<dbReference type="GO" id="GO:0005737">
    <property type="term" value="C:cytoplasm"/>
    <property type="evidence" value="ECO:0007669"/>
    <property type="project" value="TreeGrafter"/>
</dbReference>
<comment type="cofactor">
    <cofactor evidence="1">
        <name>pyridoxal 5'-phosphate</name>
        <dbReference type="ChEBI" id="CHEBI:597326"/>
    </cofactor>
</comment>
<dbReference type="GO" id="GO:0030170">
    <property type="term" value="F:pyridoxal phosphate binding"/>
    <property type="evidence" value="ECO:0007669"/>
    <property type="project" value="InterPro"/>
</dbReference>
<evidence type="ECO:0000256" key="4">
    <source>
        <dbReference type="ARBA" id="ARBA00022679"/>
    </source>
</evidence>
<evidence type="ECO:0000256" key="3">
    <source>
        <dbReference type="ARBA" id="ARBA00022576"/>
    </source>
</evidence>
<protein>
    <submittedName>
        <fullName evidence="7">Methionine aminotransferase</fullName>
        <ecNumber evidence="7">2.6.1.-</ecNumber>
    </submittedName>
</protein>
<dbReference type="NCBIfam" id="NF009079">
    <property type="entry name" value="PRK12414.1"/>
    <property type="match status" value="1"/>
</dbReference>
<dbReference type="PANTHER" id="PTHR43807:SF20">
    <property type="entry name" value="FI04487P"/>
    <property type="match status" value="1"/>
</dbReference>
<evidence type="ECO:0000313" key="8">
    <source>
        <dbReference type="Proteomes" id="UP000253919"/>
    </source>
</evidence>
<organism evidence="7 8">
    <name type="scientific">Adhaeribacter pallidiroseus</name>
    <dbReference type="NCBI Taxonomy" id="2072847"/>
    <lineage>
        <taxon>Bacteria</taxon>
        <taxon>Pseudomonadati</taxon>
        <taxon>Bacteroidota</taxon>
        <taxon>Cytophagia</taxon>
        <taxon>Cytophagales</taxon>
        <taxon>Hymenobacteraceae</taxon>
        <taxon>Adhaeribacter</taxon>
    </lineage>
</organism>
<evidence type="ECO:0000256" key="2">
    <source>
        <dbReference type="ARBA" id="ARBA00007441"/>
    </source>
</evidence>
<keyword evidence="8" id="KW-1185">Reference proteome</keyword>
<dbReference type="AlphaFoldDB" id="A0A369QMW9"/>
<keyword evidence="3 7" id="KW-0032">Aminotransferase</keyword>
<dbReference type="Gene3D" id="3.40.640.10">
    <property type="entry name" value="Type I PLP-dependent aspartate aminotransferase-like (Major domain)"/>
    <property type="match status" value="1"/>
</dbReference>
<comment type="similarity">
    <text evidence="2">Belongs to the class-I pyridoxal-phosphate-dependent aminotransferase family.</text>
</comment>
<dbReference type="Pfam" id="PF00155">
    <property type="entry name" value="Aminotran_1_2"/>
    <property type="match status" value="1"/>
</dbReference>
<dbReference type="InterPro" id="IPR015424">
    <property type="entry name" value="PyrdxlP-dep_Trfase"/>
</dbReference>
<gene>
    <name evidence="7" type="primary">ybdL</name>
    <name evidence="7" type="ORF">AHMF7616_03192</name>
</gene>
<evidence type="ECO:0000256" key="1">
    <source>
        <dbReference type="ARBA" id="ARBA00001933"/>
    </source>
</evidence>
<dbReference type="CDD" id="cd00609">
    <property type="entry name" value="AAT_like"/>
    <property type="match status" value="1"/>
</dbReference>
<dbReference type="Gene3D" id="3.90.1150.10">
    <property type="entry name" value="Aspartate Aminotransferase, domain 1"/>
    <property type="match status" value="1"/>
</dbReference>
<sequence length="415" mass="46596">MPWLHFWFYYQHHLIKLKKAGSRIQKGNQYSRFFLLMLASKLPQVGTSIFTVMSQLAQQHGAINLSQGFPDFNSPTELLDLVSYYLHQGFNQYAPMAGVVKLREQLSLKTQLLYGITPNPETEITITSGATEALYAALAAILHPHDEVIVLEPAYDSYVPAILLNGGKPVYVPLQVPGFTIDWDLVKAAITPRTRAILLNSPHNPSGAVLKPSDLTALAEIIRDTNILIVSDEVYEHMVFDGQPHQSLLTCPELASRSFVISSFGKTYHATGWKVAYCVAPPALTIEFRKVHQYLTFSTITPVQYALADFLTNQEHYQNLPAFYQAKRDLFCQLLQGSRFTLQPSAGTYFQLVSYENITPENDQAFARRLTTEVGVAAIPVSVFYHQQTDYGLLRICFAKNEETLRAAAQKLCQL</sequence>
<dbReference type="InterPro" id="IPR015421">
    <property type="entry name" value="PyrdxlP-dep_Trfase_major"/>
</dbReference>
<dbReference type="FunFam" id="3.40.640.10:FF:000033">
    <property type="entry name" value="Aspartate aminotransferase"/>
    <property type="match status" value="1"/>
</dbReference>
<proteinExistence type="inferred from homology"/>
<dbReference type="EMBL" id="QASA01000001">
    <property type="protein sequence ID" value="RDC64576.1"/>
    <property type="molecule type" value="Genomic_DNA"/>
</dbReference>
<evidence type="ECO:0000313" key="7">
    <source>
        <dbReference type="EMBL" id="RDC64576.1"/>
    </source>
</evidence>
<dbReference type="InterPro" id="IPR051326">
    <property type="entry name" value="Kynurenine-oxoglutarate_AT"/>
</dbReference>
<comment type="caution">
    <text evidence="7">The sequence shown here is derived from an EMBL/GenBank/DDBJ whole genome shotgun (WGS) entry which is preliminary data.</text>
</comment>
<dbReference type="Proteomes" id="UP000253919">
    <property type="component" value="Unassembled WGS sequence"/>
</dbReference>
<dbReference type="InterPro" id="IPR004839">
    <property type="entry name" value="Aminotransferase_I/II_large"/>
</dbReference>
<keyword evidence="5" id="KW-0663">Pyridoxal phosphate</keyword>
<keyword evidence="4 7" id="KW-0808">Transferase</keyword>
<dbReference type="PANTHER" id="PTHR43807">
    <property type="entry name" value="FI04487P"/>
    <property type="match status" value="1"/>
</dbReference>
<feature type="domain" description="Aminotransferase class I/classII large" evidence="6">
    <location>
        <begin position="63"/>
        <end position="412"/>
    </location>
</feature>
<name>A0A369QMW9_9BACT</name>
<dbReference type="EC" id="2.6.1.-" evidence="7"/>
<evidence type="ECO:0000259" key="6">
    <source>
        <dbReference type="Pfam" id="PF00155"/>
    </source>
</evidence>
<dbReference type="GO" id="GO:0016212">
    <property type="term" value="F:kynurenine-oxoglutarate transaminase activity"/>
    <property type="evidence" value="ECO:0007669"/>
    <property type="project" value="TreeGrafter"/>
</dbReference>